<comment type="caution">
    <text evidence="1">The sequence shown here is derived from an EMBL/GenBank/DDBJ whole genome shotgun (WGS) entry which is preliminary data.</text>
</comment>
<protein>
    <submittedName>
        <fullName evidence="1">Uncharacterized protein</fullName>
    </submittedName>
</protein>
<name>A0A8K0DEW5_IGNLU</name>
<organism evidence="1 2">
    <name type="scientific">Ignelater luminosus</name>
    <name type="common">Cucubano</name>
    <name type="synonym">Pyrophorus luminosus</name>
    <dbReference type="NCBI Taxonomy" id="2038154"/>
    <lineage>
        <taxon>Eukaryota</taxon>
        <taxon>Metazoa</taxon>
        <taxon>Ecdysozoa</taxon>
        <taxon>Arthropoda</taxon>
        <taxon>Hexapoda</taxon>
        <taxon>Insecta</taxon>
        <taxon>Pterygota</taxon>
        <taxon>Neoptera</taxon>
        <taxon>Endopterygota</taxon>
        <taxon>Coleoptera</taxon>
        <taxon>Polyphaga</taxon>
        <taxon>Elateriformia</taxon>
        <taxon>Elateroidea</taxon>
        <taxon>Elateridae</taxon>
        <taxon>Agrypninae</taxon>
        <taxon>Pyrophorini</taxon>
        <taxon>Ignelater</taxon>
    </lineage>
</organism>
<dbReference type="OrthoDB" id="7237786at2759"/>
<evidence type="ECO:0000313" key="1">
    <source>
        <dbReference type="EMBL" id="KAF2901983.1"/>
    </source>
</evidence>
<dbReference type="EMBL" id="VTPC01001431">
    <property type="protein sequence ID" value="KAF2901983.1"/>
    <property type="molecule type" value="Genomic_DNA"/>
</dbReference>
<accession>A0A8K0DEW5</accession>
<dbReference type="AlphaFoldDB" id="A0A8K0DEW5"/>
<keyword evidence="2" id="KW-1185">Reference proteome</keyword>
<gene>
    <name evidence="1" type="ORF">ILUMI_04204</name>
</gene>
<dbReference type="Proteomes" id="UP000801492">
    <property type="component" value="Unassembled WGS sequence"/>
</dbReference>
<evidence type="ECO:0000313" key="2">
    <source>
        <dbReference type="Proteomes" id="UP000801492"/>
    </source>
</evidence>
<reference evidence="1" key="1">
    <citation type="submission" date="2019-08" db="EMBL/GenBank/DDBJ databases">
        <title>The genome of the North American firefly Photinus pyralis.</title>
        <authorList>
            <consortium name="Photinus pyralis genome working group"/>
            <person name="Fallon T.R."/>
            <person name="Sander Lower S.E."/>
            <person name="Weng J.-K."/>
        </authorList>
    </citation>
    <scope>NUCLEOTIDE SEQUENCE</scope>
    <source>
        <strain evidence="1">TRF0915ILg1</strain>
        <tissue evidence="1">Whole body</tissue>
    </source>
</reference>
<sequence>MVTCRDANIFCKLYVAFQPRESDIESFFANENEPFSPSVLEISRLRKPSNKGAVLACLEFEESGDMSSFTAMMLDGATVVQLFGANKCKTFADFYNSKFKPYIDRILRSTSRVDIVFDRYIGGFLKNDTREKRGIHRSNVHIRVNLSSVIPKNFEGFLNDADNKK</sequence>
<proteinExistence type="predicted"/>